<evidence type="ECO:0000313" key="1">
    <source>
        <dbReference type="EMBL" id="RBP06499.1"/>
    </source>
</evidence>
<name>A0A366EYB8_9HYPH</name>
<proteinExistence type="predicted"/>
<dbReference type="EMBL" id="QNRK01000030">
    <property type="protein sequence ID" value="RBP06499.1"/>
    <property type="molecule type" value="Genomic_DNA"/>
</dbReference>
<evidence type="ECO:0000313" key="2">
    <source>
        <dbReference type="Proteomes" id="UP000253529"/>
    </source>
</evidence>
<gene>
    <name evidence="1" type="ORF">DFR50_13056</name>
</gene>
<comment type="caution">
    <text evidence="1">The sequence shown here is derived from an EMBL/GenBank/DDBJ whole genome shotgun (WGS) entry which is preliminary data.</text>
</comment>
<protein>
    <submittedName>
        <fullName evidence="1">Uncharacterized protein</fullName>
    </submittedName>
</protein>
<reference evidence="1 2" key="1">
    <citation type="submission" date="2018-06" db="EMBL/GenBank/DDBJ databases">
        <title>Genomic Encyclopedia of Type Strains, Phase IV (KMG-IV): sequencing the most valuable type-strain genomes for metagenomic binning, comparative biology and taxonomic classification.</title>
        <authorList>
            <person name="Goeker M."/>
        </authorList>
    </citation>
    <scope>NUCLEOTIDE SEQUENCE [LARGE SCALE GENOMIC DNA]</scope>
    <source>
        <strain evidence="1 2">DSM 24875</strain>
    </source>
</reference>
<accession>A0A366EYB8</accession>
<sequence>MSGHAVVHRAPGISLKAHVLAAHAASLQQWRGREKREAIAVMLLGGRRVWVSEDEARLGRRRSLIDDNPAAG</sequence>
<organism evidence="1 2">
    <name type="scientific">Roseiarcus fermentans</name>
    <dbReference type="NCBI Taxonomy" id="1473586"/>
    <lineage>
        <taxon>Bacteria</taxon>
        <taxon>Pseudomonadati</taxon>
        <taxon>Pseudomonadota</taxon>
        <taxon>Alphaproteobacteria</taxon>
        <taxon>Hyphomicrobiales</taxon>
        <taxon>Roseiarcaceae</taxon>
        <taxon>Roseiarcus</taxon>
    </lineage>
</organism>
<dbReference type="AlphaFoldDB" id="A0A366EYB8"/>
<keyword evidence="2" id="KW-1185">Reference proteome</keyword>
<dbReference type="RefSeq" id="WP_147262864.1">
    <property type="nucleotide sequence ID" value="NZ_QNRK01000030.1"/>
</dbReference>
<dbReference type="Proteomes" id="UP000253529">
    <property type="component" value="Unassembled WGS sequence"/>
</dbReference>